<feature type="signal peptide" evidence="4">
    <location>
        <begin position="1"/>
        <end position="21"/>
    </location>
</feature>
<evidence type="ECO:0000256" key="4">
    <source>
        <dbReference type="SAM" id="SignalP"/>
    </source>
</evidence>
<proteinExistence type="inferred from homology"/>
<reference evidence="6 7" key="1">
    <citation type="submission" date="2019-09" db="EMBL/GenBank/DDBJ databases">
        <authorList>
            <person name="Brejova B."/>
        </authorList>
    </citation>
    <scope>NUCLEOTIDE SEQUENCE [LARGE SCALE GENOMIC DNA]</scope>
</reference>
<gene>
    <name evidence="6" type="ORF">SAPINGB_P005162</name>
</gene>
<dbReference type="GeneID" id="43583977"/>
<dbReference type="GO" id="GO:0005737">
    <property type="term" value="C:cytoplasm"/>
    <property type="evidence" value="ECO:0007669"/>
    <property type="project" value="TreeGrafter"/>
</dbReference>
<dbReference type="RefSeq" id="XP_031855768.1">
    <property type="nucleotide sequence ID" value="XM_031999877.1"/>
</dbReference>
<feature type="compositionally biased region" description="Polar residues" evidence="3">
    <location>
        <begin position="71"/>
        <end position="102"/>
    </location>
</feature>
<dbReference type="Pfam" id="PF09825">
    <property type="entry name" value="BPL_N"/>
    <property type="match status" value="1"/>
</dbReference>
<dbReference type="InterPro" id="IPR029062">
    <property type="entry name" value="Class_I_gatase-like"/>
</dbReference>
<dbReference type="PROSITE" id="PS51733">
    <property type="entry name" value="BPL_LPL_CATALYTIC"/>
    <property type="match status" value="1"/>
</dbReference>
<protein>
    <recommendedName>
        <fullName evidence="5">BPL/LPL catalytic domain-containing protein</fullName>
    </recommendedName>
</protein>
<dbReference type="InterPro" id="IPR004143">
    <property type="entry name" value="BPL_LPL_catalytic"/>
</dbReference>
<dbReference type="InterPro" id="IPR004408">
    <property type="entry name" value="Biotin_CoA_COase_ligase"/>
</dbReference>
<feature type="compositionally biased region" description="Gly residues" evidence="3">
    <location>
        <begin position="103"/>
        <end position="160"/>
    </location>
</feature>
<dbReference type="Gene3D" id="3.30.930.10">
    <property type="entry name" value="Bira Bifunctional Protein, Domain 2"/>
    <property type="match status" value="1"/>
</dbReference>
<dbReference type="EMBL" id="CABVLU010000004">
    <property type="protein sequence ID" value="VVT56582.1"/>
    <property type="molecule type" value="Genomic_DNA"/>
</dbReference>
<feature type="domain" description="BPL/LPL catalytic" evidence="5">
    <location>
        <begin position="596"/>
        <end position="813"/>
    </location>
</feature>
<name>A0A5E8BZP3_9ASCO</name>
<dbReference type="Pfam" id="PF03099">
    <property type="entry name" value="BPL_LplA_LipB"/>
    <property type="match status" value="1"/>
</dbReference>
<dbReference type="GO" id="GO:0004077">
    <property type="term" value="F:biotin--[biotin carboxyl-carrier protein] ligase activity"/>
    <property type="evidence" value="ECO:0007669"/>
    <property type="project" value="InterPro"/>
</dbReference>
<dbReference type="InterPro" id="IPR045864">
    <property type="entry name" value="aa-tRNA-synth_II/BPL/LPL"/>
</dbReference>
<evidence type="ECO:0000313" key="7">
    <source>
        <dbReference type="Proteomes" id="UP000398389"/>
    </source>
</evidence>
<keyword evidence="4" id="KW-0732">Signal</keyword>
<evidence type="ECO:0000256" key="1">
    <source>
        <dbReference type="ARBA" id="ARBA00009934"/>
    </source>
</evidence>
<feature type="chain" id="PRO_5023007652" description="BPL/LPL catalytic domain-containing protein" evidence="4">
    <location>
        <begin position="22"/>
        <end position="897"/>
    </location>
</feature>
<comment type="similarity">
    <text evidence="1">Belongs to the biotin--protein ligase family.</text>
</comment>
<dbReference type="InterPro" id="IPR019197">
    <property type="entry name" value="Biotin-prot_ligase_N"/>
</dbReference>
<evidence type="ECO:0000313" key="6">
    <source>
        <dbReference type="EMBL" id="VVT56582.1"/>
    </source>
</evidence>
<accession>A0A5E8BZP3</accession>
<dbReference type="SUPFAM" id="SSF52317">
    <property type="entry name" value="Class I glutamine amidotransferase-like"/>
    <property type="match status" value="1"/>
</dbReference>
<dbReference type="SUPFAM" id="SSF55681">
    <property type="entry name" value="Class II aaRS and biotin synthetases"/>
    <property type="match status" value="1"/>
</dbReference>
<organism evidence="6 7">
    <name type="scientific">Magnusiomyces paraingens</name>
    <dbReference type="NCBI Taxonomy" id="2606893"/>
    <lineage>
        <taxon>Eukaryota</taxon>
        <taxon>Fungi</taxon>
        <taxon>Dikarya</taxon>
        <taxon>Ascomycota</taxon>
        <taxon>Saccharomycotina</taxon>
        <taxon>Dipodascomycetes</taxon>
        <taxon>Dipodascales</taxon>
        <taxon>Dipodascaceae</taxon>
        <taxon>Magnusiomyces</taxon>
    </lineage>
</organism>
<evidence type="ECO:0000259" key="5">
    <source>
        <dbReference type="PROSITE" id="PS51733"/>
    </source>
</evidence>
<evidence type="ECO:0000256" key="3">
    <source>
        <dbReference type="SAM" id="MobiDB-lite"/>
    </source>
</evidence>
<dbReference type="CDD" id="cd03144">
    <property type="entry name" value="GATase1_ScBLP_like"/>
    <property type="match status" value="1"/>
</dbReference>
<dbReference type="CDD" id="cd16442">
    <property type="entry name" value="BPL"/>
    <property type="match status" value="1"/>
</dbReference>
<sequence length="897" mass="96331">MFSQKTLLILAFTLFSVGTNARPTGIVGTPIFQVPSTVSTAIGTSTSASTSLKVSPKPVPTTLAVIKRDQQPSSSAEGSQTSADLGSQTFGDNGFANANPNQRGGGGGRGGPGGGRGGPGGGRGGPGGPGGPGGGRGGPGRGGPGGPGGPPGGGRRGGGRPPVLPVPIPVPVPGYPYPNSYPRPGYPYPGTGYDPNYDSSYDDGNYDCNGPGTTVESVKHCTDTLRRLLSPYYAILNVAGSTLTTEPWGSSTSLLVIPGGADLPYCRELDGKGTAAITKFLRNGGRYLGLCAGGYFGASRVEFEMGNLELEISGPRELKLFPGTARGSVFKGFQYGTHVNAKAARVEVNGETLNSDGGELYTYVDGGCLFVDADSYKSKGVEVLARYLDPLAFSGSDLEGDNIDKSKPAAAVYCPVGRGCAVLTGLHPEFSPELLKRVPSHEEYTKTLKTLTEHDAPRIEFMKAILKKMGLKVNPSLEPIPSLSRLSLTSIDPPLLKFLIEKWETELGISQNVIDGTNDKFRIWDAKQHNQFTTSNALEYSEESTLDVDYDKVVKDIDVYYDGLPDSRITPNFSLQKYYDSLKELRIAQAHSSGFGYGVGVELTLSDNTAAGSTILYGEVVTSTSTMLFKNYKLLRYLPSGFTAIGAVQVAGRGRANNVWVNPPGVLAFSTVLRMPLHNDFGLPSPMVFVQYLAAIAIVDSIQNYARGSLGIADFPVRIKWPNDVYLMSSEGDEKPFFKLSGILVNTTVIDGEYAMVVGIGINVANEAPSKSLNTAVEEFNAKYRVPLGKAPYGRFEIERLLSHFMVIWESMLRDFRFQGFAAFEQMYYDRWLHNGKIVTLEQYGNAKARIRGISKDFGMLVVDELDRNDNPTGKTFELQPDGNSFDMLKGLLKKKQ</sequence>
<dbReference type="Proteomes" id="UP000398389">
    <property type="component" value="Unassembled WGS sequence"/>
</dbReference>
<feature type="region of interest" description="Disordered" evidence="3">
    <location>
        <begin position="66"/>
        <end position="167"/>
    </location>
</feature>
<dbReference type="Gene3D" id="3.40.50.880">
    <property type="match status" value="1"/>
</dbReference>
<keyword evidence="2" id="KW-0436">Ligase</keyword>
<evidence type="ECO:0000256" key="2">
    <source>
        <dbReference type="ARBA" id="ARBA00022598"/>
    </source>
</evidence>
<dbReference type="PANTHER" id="PTHR12835:SF5">
    <property type="entry name" value="BIOTIN--PROTEIN LIGASE"/>
    <property type="match status" value="1"/>
</dbReference>
<dbReference type="OrthoDB" id="10250105at2759"/>
<dbReference type="AlphaFoldDB" id="A0A5E8BZP3"/>
<keyword evidence="7" id="KW-1185">Reference proteome</keyword>
<dbReference type="PANTHER" id="PTHR12835">
    <property type="entry name" value="BIOTIN PROTEIN LIGASE"/>
    <property type="match status" value="1"/>
</dbReference>